<sequence>MEHHTKKEISRRDFFKIAGSAGLVTAGLTACNDRKVSEGTATQTTLGEMTYRTNPTTGDKVSLLGYGCMRWPTLPGGDEPMDQETINALVDHALAHGVNYFDTSPAYCKGRSERATGTALARHPRNHYFIATKLSNFAPSTWSRDASIAMYRNSFKELQTDYLDYLLLHGVGMGDDGMAALHSRYIDNGVLDFLLKERRAGRIRNLGFSYHGDIQVFDYLLSKQDEYKWDFVQIQMNYLDWRHAKETNPRNTNAEYLYGELAKRNIPAIIMEPLLGGRLSKVHDHIVARLKQREPDRSVASWAFRFAGTFPNVLTVLSGMTYMEHLQDNLHSFCPLQPLTDEETQFLYDTADLMMQYPTIPCNDCKYCMPCPYGIDIPSILLHYNKCVNEGNMPEDRQAENYRQARRAFLVGYDRSVPRLRQANHCIGCSQCAHHCPQNIDIPGELHRIDRFVEHLKQGTL</sequence>
<dbReference type="InterPro" id="IPR006311">
    <property type="entry name" value="TAT_signal"/>
</dbReference>
<organism evidence="5 6">
    <name type="scientific">Odoribacter laneus YIT 12061</name>
    <dbReference type="NCBI Taxonomy" id="742817"/>
    <lineage>
        <taxon>Bacteria</taxon>
        <taxon>Pseudomonadati</taxon>
        <taxon>Bacteroidota</taxon>
        <taxon>Bacteroidia</taxon>
        <taxon>Bacteroidales</taxon>
        <taxon>Odoribacteraceae</taxon>
        <taxon>Odoribacter</taxon>
    </lineage>
</organism>
<dbReference type="PATRIC" id="fig|742817.3.peg.74"/>
<feature type="domain" description="4Fe-4S ferredoxin-type" evidence="4">
    <location>
        <begin position="416"/>
        <end position="445"/>
    </location>
</feature>
<dbReference type="InterPro" id="IPR017896">
    <property type="entry name" value="4Fe4S_Fe-S-bd"/>
</dbReference>
<dbReference type="Gene3D" id="3.20.20.100">
    <property type="entry name" value="NADP-dependent oxidoreductase domain"/>
    <property type="match status" value="1"/>
</dbReference>
<keyword evidence="6" id="KW-1185">Reference proteome</keyword>
<dbReference type="SUPFAM" id="SSF46548">
    <property type="entry name" value="alpha-helical ferredoxin"/>
    <property type="match status" value="1"/>
</dbReference>
<proteinExistence type="predicted"/>
<gene>
    <name evidence="5" type="ORF">HMPREF9449_00072</name>
</gene>
<dbReference type="eggNOG" id="COG1453">
    <property type="taxonomic scope" value="Bacteria"/>
</dbReference>
<evidence type="ECO:0000259" key="4">
    <source>
        <dbReference type="PROSITE" id="PS51379"/>
    </source>
</evidence>
<dbReference type="PROSITE" id="PS51379">
    <property type="entry name" value="4FE4S_FER_2"/>
    <property type="match status" value="1"/>
</dbReference>
<evidence type="ECO:0000256" key="2">
    <source>
        <dbReference type="ARBA" id="ARBA00023004"/>
    </source>
</evidence>
<dbReference type="RefSeq" id="WP_009135226.1">
    <property type="nucleotide sequence ID" value="NZ_JH594596.1"/>
</dbReference>
<dbReference type="InterPro" id="IPR017900">
    <property type="entry name" value="4Fe4S_Fe_S_CS"/>
</dbReference>
<dbReference type="InterPro" id="IPR023210">
    <property type="entry name" value="NADP_OxRdtase_dom"/>
</dbReference>
<dbReference type="Pfam" id="PF13187">
    <property type="entry name" value="Fer4_9"/>
    <property type="match status" value="1"/>
</dbReference>
<dbReference type="PROSITE" id="PS51257">
    <property type="entry name" value="PROKAR_LIPOPROTEIN"/>
    <property type="match status" value="1"/>
</dbReference>
<dbReference type="HOGENOM" id="CLU_023205_3_2_10"/>
<comment type="caution">
    <text evidence="5">The sequence shown here is derived from an EMBL/GenBank/DDBJ whole genome shotgun (WGS) entry which is preliminary data.</text>
</comment>
<dbReference type="GO" id="GO:0046872">
    <property type="term" value="F:metal ion binding"/>
    <property type="evidence" value="ECO:0007669"/>
    <property type="project" value="UniProtKB-KW"/>
</dbReference>
<evidence type="ECO:0000256" key="3">
    <source>
        <dbReference type="ARBA" id="ARBA00023014"/>
    </source>
</evidence>
<keyword evidence="3" id="KW-0411">Iron-sulfur</keyword>
<dbReference type="InterPro" id="IPR053135">
    <property type="entry name" value="AKR2_Oxidoreductase"/>
</dbReference>
<accession>H1DCL5</accession>
<dbReference type="STRING" id="742817.HMPREF9449_00072"/>
<dbReference type="EMBL" id="ADMC01000001">
    <property type="protein sequence ID" value="EHP51070.1"/>
    <property type="molecule type" value="Genomic_DNA"/>
</dbReference>
<dbReference type="PROSITE" id="PS00198">
    <property type="entry name" value="4FE4S_FER_1"/>
    <property type="match status" value="1"/>
</dbReference>
<evidence type="ECO:0000313" key="5">
    <source>
        <dbReference type="EMBL" id="EHP51070.1"/>
    </source>
</evidence>
<dbReference type="AlphaFoldDB" id="H1DCL5"/>
<protein>
    <recommendedName>
        <fullName evidence="4">4Fe-4S ferredoxin-type domain-containing protein</fullName>
    </recommendedName>
</protein>
<dbReference type="GO" id="GO:0051536">
    <property type="term" value="F:iron-sulfur cluster binding"/>
    <property type="evidence" value="ECO:0007669"/>
    <property type="project" value="UniProtKB-KW"/>
</dbReference>
<dbReference type="PROSITE" id="PS51318">
    <property type="entry name" value="TAT"/>
    <property type="match status" value="1"/>
</dbReference>
<dbReference type="SUPFAM" id="SSF51430">
    <property type="entry name" value="NAD(P)-linked oxidoreductase"/>
    <property type="match status" value="1"/>
</dbReference>
<keyword evidence="1" id="KW-0479">Metal-binding</keyword>
<dbReference type="InterPro" id="IPR036812">
    <property type="entry name" value="NAD(P)_OxRdtase_dom_sf"/>
</dbReference>
<name>H1DCL5_9BACT</name>
<reference evidence="5 6" key="1">
    <citation type="submission" date="2012-01" db="EMBL/GenBank/DDBJ databases">
        <title>The Genome Sequence of Odoribacter laneus YIT 12061.</title>
        <authorList>
            <consortium name="The Broad Institute Genome Sequencing Platform"/>
            <person name="Earl A."/>
            <person name="Ward D."/>
            <person name="Feldgarden M."/>
            <person name="Gevers D."/>
            <person name="Morotomi M."/>
            <person name="Young S.K."/>
            <person name="Zeng Q."/>
            <person name="Gargeya S."/>
            <person name="Fitzgerald M."/>
            <person name="Haas B."/>
            <person name="Abouelleil A."/>
            <person name="Alvarado L."/>
            <person name="Arachchi H.M."/>
            <person name="Berlin A."/>
            <person name="Chapman S.B."/>
            <person name="Gearin G."/>
            <person name="Goldberg J."/>
            <person name="Griggs A."/>
            <person name="Gujja S."/>
            <person name="Hansen M."/>
            <person name="Heiman D."/>
            <person name="Howarth C."/>
            <person name="Larimer J."/>
            <person name="Lui A."/>
            <person name="MacDonald P.J.P."/>
            <person name="McCowen C."/>
            <person name="Montmayeur A."/>
            <person name="Murphy C."/>
            <person name="Neiman D."/>
            <person name="Pearson M."/>
            <person name="Priest M."/>
            <person name="Roberts A."/>
            <person name="Saif S."/>
            <person name="Shea T."/>
            <person name="Sisk P."/>
            <person name="Stolte C."/>
            <person name="Sykes S."/>
            <person name="Wortman J."/>
            <person name="Nusbaum C."/>
            <person name="Birren B."/>
        </authorList>
    </citation>
    <scope>NUCLEOTIDE SEQUENCE [LARGE SCALE GENOMIC DNA]</scope>
    <source>
        <strain evidence="5 6">YIT 12061</strain>
    </source>
</reference>
<dbReference type="PANTHER" id="PTHR43312:SF2">
    <property type="entry name" value="OXIDOREDUCTASE"/>
    <property type="match status" value="1"/>
</dbReference>
<evidence type="ECO:0000313" key="6">
    <source>
        <dbReference type="Proteomes" id="UP000004892"/>
    </source>
</evidence>
<evidence type="ECO:0000256" key="1">
    <source>
        <dbReference type="ARBA" id="ARBA00022723"/>
    </source>
</evidence>
<dbReference type="CDD" id="cd19096">
    <property type="entry name" value="AKR_Fe-S_oxidoreductase"/>
    <property type="match status" value="1"/>
</dbReference>
<dbReference type="GeneID" id="98067750"/>
<dbReference type="PANTHER" id="PTHR43312">
    <property type="entry name" value="D-THREO-ALDOSE 1-DEHYDROGENASE"/>
    <property type="match status" value="1"/>
</dbReference>
<dbReference type="Pfam" id="PF00248">
    <property type="entry name" value="Aldo_ket_red"/>
    <property type="match status" value="1"/>
</dbReference>
<dbReference type="Proteomes" id="UP000004892">
    <property type="component" value="Unassembled WGS sequence"/>
</dbReference>
<keyword evidence="2" id="KW-0408">Iron</keyword>